<proteinExistence type="predicted"/>
<keyword evidence="2" id="KW-1003">Cell membrane</keyword>
<evidence type="ECO:0000256" key="4">
    <source>
        <dbReference type="ARBA" id="ARBA00022692"/>
    </source>
</evidence>
<name>A0A2S0VNZ5_9ALTE</name>
<dbReference type="AlphaFoldDB" id="A0A2S0VNZ5"/>
<evidence type="ECO:0000256" key="2">
    <source>
        <dbReference type="ARBA" id="ARBA00022475"/>
    </source>
</evidence>
<keyword evidence="6 7" id="KW-0472">Membrane</keyword>
<feature type="transmembrane region" description="Helical" evidence="7">
    <location>
        <begin position="45"/>
        <end position="64"/>
    </location>
</feature>
<dbReference type="InterPro" id="IPR051800">
    <property type="entry name" value="PqiA-PqiB_transport"/>
</dbReference>
<evidence type="ECO:0000256" key="3">
    <source>
        <dbReference type="ARBA" id="ARBA00022519"/>
    </source>
</evidence>
<dbReference type="Pfam" id="PF04403">
    <property type="entry name" value="PqiA"/>
    <property type="match status" value="1"/>
</dbReference>
<dbReference type="PANTHER" id="PTHR30462:SF3">
    <property type="entry name" value="INTERMEMBRANE TRANSPORT PROTEIN PQIA"/>
    <property type="match status" value="1"/>
</dbReference>
<keyword evidence="5 7" id="KW-1133">Transmembrane helix</keyword>
<feature type="transmembrane region" description="Helical" evidence="7">
    <location>
        <begin position="165"/>
        <end position="185"/>
    </location>
</feature>
<comment type="subcellular location">
    <subcellularLocation>
        <location evidence="1">Cell inner membrane</location>
    </subcellularLocation>
</comment>
<dbReference type="RefSeq" id="WP_108602013.1">
    <property type="nucleotide sequence ID" value="NZ_CP026604.1"/>
</dbReference>
<dbReference type="InterPro" id="IPR007498">
    <property type="entry name" value="PqiA-like"/>
</dbReference>
<gene>
    <name evidence="8" type="ORF">C2869_05560</name>
</gene>
<evidence type="ECO:0000256" key="5">
    <source>
        <dbReference type="ARBA" id="ARBA00022989"/>
    </source>
</evidence>
<dbReference type="EMBL" id="CP026604">
    <property type="protein sequence ID" value="AWB65941.1"/>
    <property type="molecule type" value="Genomic_DNA"/>
</dbReference>
<dbReference type="PANTHER" id="PTHR30462">
    <property type="entry name" value="INTERMEMBRANE TRANSPORT PROTEIN PQIB-RELATED"/>
    <property type="match status" value="1"/>
</dbReference>
<protein>
    <submittedName>
        <fullName evidence="8">Paraquat-inducible membrane protein A</fullName>
    </submittedName>
</protein>
<dbReference type="Proteomes" id="UP000244441">
    <property type="component" value="Chromosome"/>
</dbReference>
<evidence type="ECO:0000313" key="9">
    <source>
        <dbReference type="Proteomes" id="UP000244441"/>
    </source>
</evidence>
<dbReference type="OrthoDB" id="9800207at2"/>
<sequence length="218" mass="24524">MKTALEQDIAVCRVCGFLNALEHRHCQRCYATLYARKPDSLQRTIAWLMTAILLYFPANFLPIMHTRQFSQHYSTTIVGGVVDLWGQGSYLVASVIFAASIVIPIIKILVLIWLVLSTHYYHVRHQRQRTLMYRMTEVIGRWSMIDVFVVAILVALFQLGGVLTIMPGIAALAFAGVVITTMLAAQAFDSRLIWDQATELEDFYGGDSVHSSPDNNSI</sequence>
<keyword evidence="4 7" id="KW-0812">Transmembrane</keyword>
<feature type="transmembrane region" description="Helical" evidence="7">
    <location>
        <begin position="90"/>
        <end position="117"/>
    </location>
</feature>
<reference evidence="8 9" key="1">
    <citation type="submission" date="2018-01" db="EMBL/GenBank/DDBJ databases">
        <title>Genome sequence of a Cantenovulum-like bacteria.</title>
        <authorList>
            <person name="Tan W.R."/>
            <person name="Lau N.-S."/>
            <person name="Go F."/>
            <person name="Amirul A.-A.A."/>
        </authorList>
    </citation>
    <scope>NUCLEOTIDE SEQUENCE [LARGE SCALE GENOMIC DNA]</scope>
    <source>
        <strain evidence="8 9">CCB-QB4</strain>
    </source>
</reference>
<feature type="transmembrane region" description="Helical" evidence="7">
    <location>
        <begin position="138"/>
        <end position="159"/>
    </location>
</feature>
<accession>A0A2S0VNZ5</accession>
<organism evidence="8 9">
    <name type="scientific">Saccharobesus litoralis</name>
    <dbReference type="NCBI Taxonomy" id="2172099"/>
    <lineage>
        <taxon>Bacteria</taxon>
        <taxon>Pseudomonadati</taxon>
        <taxon>Pseudomonadota</taxon>
        <taxon>Gammaproteobacteria</taxon>
        <taxon>Alteromonadales</taxon>
        <taxon>Alteromonadaceae</taxon>
        <taxon>Saccharobesus</taxon>
    </lineage>
</organism>
<keyword evidence="9" id="KW-1185">Reference proteome</keyword>
<dbReference type="GO" id="GO:0005886">
    <property type="term" value="C:plasma membrane"/>
    <property type="evidence" value="ECO:0007669"/>
    <property type="project" value="UniProtKB-SubCell"/>
</dbReference>
<evidence type="ECO:0000256" key="1">
    <source>
        <dbReference type="ARBA" id="ARBA00004533"/>
    </source>
</evidence>
<keyword evidence="3" id="KW-0997">Cell inner membrane</keyword>
<evidence type="ECO:0000313" key="8">
    <source>
        <dbReference type="EMBL" id="AWB65941.1"/>
    </source>
</evidence>
<evidence type="ECO:0000256" key="6">
    <source>
        <dbReference type="ARBA" id="ARBA00023136"/>
    </source>
</evidence>
<evidence type="ECO:0000256" key="7">
    <source>
        <dbReference type="SAM" id="Phobius"/>
    </source>
</evidence>
<dbReference type="KEGG" id="cate:C2869_05560"/>